<proteinExistence type="predicted"/>
<organism evidence="3 4">
    <name type="scientific">Spirodela intermedia</name>
    <name type="common">Intermediate duckweed</name>
    <dbReference type="NCBI Taxonomy" id="51605"/>
    <lineage>
        <taxon>Eukaryota</taxon>
        <taxon>Viridiplantae</taxon>
        <taxon>Streptophyta</taxon>
        <taxon>Embryophyta</taxon>
        <taxon>Tracheophyta</taxon>
        <taxon>Spermatophyta</taxon>
        <taxon>Magnoliopsida</taxon>
        <taxon>Liliopsida</taxon>
        <taxon>Araceae</taxon>
        <taxon>Lemnoideae</taxon>
        <taxon>Spirodela</taxon>
    </lineage>
</organism>
<name>A0A7I8LGW0_SPIIN</name>
<keyword evidence="4" id="KW-1185">Reference proteome</keyword>
<dbReference type="GO" id="GO:0031593">
    <property type="term" value="F:polyubiquitin modification-dependent protein binding"/>
    <property type="evidence" value="ECO:0007669"/>
    <property type="project" value="TreeGrafter"/>
</dbReference>
<evidence type="ECO:0000313" key="3">
    <source>
        <dbReference type="EMBL" id="CAA7409070.1"/>
    </source>
</evidence>
<dbReference type="PANTHER" id="PTHR10621:SF38">
    <property type="entry name" value="UBIQUITIN DOMAIN-CONTAINING PROTEIN 7SL RNA1-RELATED"/>
    <property type="match status" value="1"/>
</dbReference>
<dbReference type="GO" id="GO:0043130">
    <property type="term" value="F:ubiquitin binding"/>
    <property type="evidence" value="ECO:0007669"/>
    <property type="project" value="TreeGrafter"/>
</dbReference>
<dbReference type="Gene3D" id="3.10.20.90">
    <property type="entry name" value="Phosphatidylinositol 3-kinase Catalytic Subunit, Chain A, domain 1"/>
    <property type="match status" value="2"/>
</dbReference>
<dbReference type="SMART" id="SM00213">
    <property type="entry name" value="UBQ"/>
    <property type="match status" value="1"/>
</dbReference>
<reference evidence="3" key="1">
    <citation type="submission" date="2020-02" db="EMBL/GenBank/DDBJ databases">
        <authorList>
            <person name="Scholz U."/>
            <person name="Mascher M."/>
            <person name="Fiebig A."/>
        </authorList>
    </citation>
    <scope>NUCLEOTIDE SEQUENCE</scope>
</reference>
<dbReference type="AlphaFoldDB" id="A0A7I8LGW0"/>
<dbReference type="GO" id="GO:0070628">
    <property type="term" value="F:proteasome binding"/>
    <property type="evidence" value="ECO:0007669"/>
    <property type="project" value="TreeGrafter"/>
</dbReference>
<dbReference type="SUPFAM" id="SSF54236">
    <property type="entry name" value="Ubiquitin-like"/>
    <property type="match status" value="2"/>
</dbReference>
<dbReference type="CDD" id="cd17039">
    <property type="entry name" value="Ubl_ubiquitin_like"/>
    <property type="match status" value="1"/>
</dbReference>
<evidence type="ECO:0000313" key="4">
    <source>
        <dbReference type="Proteomes" id="UP000663760"/>
    </source>
</evidence>
<dbReference type="GO" id="GO:0005654">
    <property type="term" value="C:nucleoplasm"/>
    <property type="evidence" value="ECO:0007669"/>
    <property type="project" value="TreeGrafter"/>
</dbReference>
<dbReference type="GO" id="GO:0043161">
    <property type="term" value="P:proteasome-mediated ubiquitin-dependent protein catabolic process"/>
    <property type="evidence" value="ECO:0007669"/>
    <property type="project" value="TreeGrafter"/>
</dbReference>
<dbReference type="PANTHER" id="PTHR10621">
    <property type="entry name" value="UV EXCISION REPAIR PROTEIN RAD23"/>
    <property type="match status" value="1"/>
</dbReference>
<protein>
    <recommendedName>
        <fullName evidence="2">Ubiquitin-like domain-containing protein</fullName>
    </recommendedName>
</protein>
<dbReference type="OrthoDB" id="419317at2759"/>
<accession>A0A7I8LGW0</accession>
<dbReference type="PROSITE" id="PS50053">
    <property type="entry name" value="UBIQUITIN_2"/>
    <property type="match status" value="1"/>
</dbReference>
<gene>
    <name evidence="3" type="ORF">SI8410_15019748</name>
</gene>
<feature type="region of interest" description="Disordered" evidence="1">
    <location>
        <begin position="81"/>
        <end position="104"/>
    </location>
</feature>
<dbReference type="Proteomes" id="UP000663760">
    <property type="component" value="Chromosome 15"/>
</dbReference>
<dbReference type="GO" id="GO:0005829">
    <property type="term" value="C:cytosol"/>
    <property type="evidence" value="ECO:0007669"/>
    <property type="project" value="TreeGrafter"/>
</dbReference>
<dbReference type="Pfam" id="PF00240">
    <property type="entry name" value="ubiquitin"/>
    <property type="match status" value="1"/>
</dbReference>
<dbReference type="EMBL" id="LR746278">
    <property type="protein sequence ID" value="CAA7409070.1"/>
    <property type="molecule type" value="Genomic_DNA"/>
</dbReference>
<evidence type="ECO:0000256" key="1">
    <source>
        <dbReference type="SAM" id="MobiDB-lite"/>
    </source>
</evidence>
<feature type="domain" description="Ubiquitin-like" evidence="2">
    <location>
        <begin position="1"/>
        <end position="76"/>
    </location>
</feature>
<dbReference type="InterPro" id="IPR000626">
    <property type="entry name" value="Ubiquitin-like_dom"/>
</dbReference>
<sequence length="193" mass="22654">MDVTFETPEGRVFIIEVWFFATVQEMKEMIQKFHGFPVARQRLVFEGRVLEDHHNTEHYGILQDSRVRLFLEMPPEFSAERPALKAEEPVDQSEMPPRQLHSPSPSAKRLRVMVLPKCGTKKIAVEVNGWENVKELRRELIRLQEKQQVNLPAEGYFFIYRQNVMDEDRSFRWHDVRHGDTIEIFNGSVTSGS</sequence>
<evidence type="ECO:0000259" key="2">
    <source>
        <dbReference type="PROSITE" id="PS50053"/>
    </source>
</evidence>
<dbReference type="InterPro" id="IPR029071">
    <property type="entry name" value="Ubiquitin-like_domsf"/>
</dbReference>